<sequence length="68" mass="7556">MRDYVRVLHVPVARQPAEQAGHSTPDGLQHLLAGAKWERDGIRDDLQQYVTDELGESDGVPIIDDTGF</sequence>
<accession>A0A9W4GUA3</accession>
<dbReference type="EMBL" id="CAJSLV010000081">
    <property type="protein sequence ID" value="CAG6397103.1"/>
    <property type="molecule type" value="Genomic_DNA"/>
</dbReference>
<keyword evidence="2" id="KW-1185">Reference proteome</keyword>
<proteinExistence type="predicted"/>
<gene>
    <name evidence="1" type="ORF">SCOCK_50152</name>
</gene>
<evidence type="ECO:0000313" key="1">
    <source>
        <dbReference type="EMBL" id="CAG6397103.1"/>
    </source>
</evidence>
<evidence type="ECO:0008006" key="3">
    <source>
        <dbReference type="Google" id="ProtNLM"/>
    </source>
</evidence>
<organism evidence="1 2">
    <name type="scientific">Actinacidiphila cocklensis</name>
    <dbReference type="NCBI Taxonomy" id="887465"/>
    <lineage>
        <taxon>Bacteria</taxon>
        <taxon>Bacillati</taxon>
        <taxon>Actinomycetota</taxon>
        <taxon>Actinomycetes</taxon>
        <taxon>Kitasatosporales</taxon>
        <taxon>Streptomycetaceae</taxon>
        <taxon>Actinacidiphila</taxon>
    </lineage>
</organism>
<reference evidence="1" key="1">
    <citation type="submission" date="2021-05" db="EMBL/GenBank/DDBJ databases">
        <authorList>
            <person name="Arsene-Ploetze F."/>
        </authorList>
    </citation>
    <scope>NUCLEOTIDE SEQUENCE</scope>
    <source>
        <strain evidence="1">DSM 42138</strain>
    </source>
</reference>
<protein>
    <recommendedName>
        <fullName evidence="3">Transposase</fullName>
    </recommendedName>
</protein>
<name>A0A9W4GUA3_9ACTN</name>
<evidence type="ECO:0000313" key="2">
    <source>
        <dbReference type="Proteomes" id="UP001152519"/>
    </source>
</evidence>
<comment type="caution">
    <text evidence="1">The sequence shown here is derived from an EMBL/GenBank/DDBJ whole genome shotgun (WGS) entry which is preliminary data.</text>
</comment>
<dbReference type="Proteomes" id="UP001152519">
    <property type="component" value="Unassembled WGS sequence"/>
</dbReference>
<dbReference type="AlphaFoldDB" id="A0A9W4GUA3"/>